<proteinExistence type="predicted"/>
<evidence type="ECO:0000313" key="1">
    <source>
        <dbReference type="EMBL" id="REC77942.1"/>
    </source>
</evidence>
<dbReference type="Proteomes" id="UP000257030">
    <property type="component" value="Unassembled WGS sequence"/>
</dbReference>
<dbReference type="OrthoDB" id="1073749at2"/>
<name>A0A3D9DIX7_9FLAO</name>
<evidence type="ECO:0000313" key="2">
    <source>
        <dbReference type="Proteomes" id="UP000257030"/>
    </source>
</evidence>
<keyword evidence="2" id="KW-1185">Reference proteome</keyword>
<sequence length="343" mass="40951">MSNFFILYQDCTIIKGSKNILLSDFYKNKIINITEFYSYFIRDRYLNISNGSDDLHELVEFLSGERLGYISDDLSSIQKKNFIWRTPNEVNEVIIEHQKNDTYNPDLVYKIIETLSAEFLQIRFIDFSFKKLTQILELVKNSSIRTIEVLIPFWDEAKNDKIIKKLEKELRIQIIYFYNSPKNISRHENCNIIYYQKNITDVRHCGIINEDYFLNDIRNISKTKIVNNCLYDKIFISLSGDIKNCPSMPNIICNVNDFSNFLFSEKYKAEKNRYITKDKVKICRDCEYRYFCIDCRAYKEDPDDDYSKPLKCGYNPYTGKWEEWSKNPLKQKAIQYYGMQNFS</sequence>
<dbReference type="NCBIfam" id="TIGR04193">
    <property type="entry name" value="SPASM_w_grasp"/>
    <property type="match status" value="1"/>
</dbReference>
<gene>
    <name evidence="1" type="primary">gwsS</name>
    <name evidence="1" type="ORF">DRF60_09735</name>
</gene>
<dbReference type="InterPro" id="IPR026497">
    <property type="entry name" value="GRASP-with-SPASM"/>
</dbReference>
<dbReference type="EMBL" id="QNUH01000007">
    <property type="protein sequence ID" value="REC77942.1"/>
    <property type="molecule type" value="Genomic_DNA"/>
</dbReference>
<accession>A0A3D9DIX7</accession>
<dbReference type="AlphaFoldDB" id="A0A3D9DIX7"/>
<protein>
    <submittedName>
        <fullName evidence="1">Grasp-with-spasm system SPASM domain peptide maturase</fullName>
    </submittedName>
</protein>
<organism evidence="1 2">
    <name type="scientific">Chryseobacterium elymi</name>
    <dbReference type="NCBI Taxonomy" id="395936"/>
    <lineage>
        <taxon>Bacteria</taxon>
        <taxon>Pseudomonadati</taxon>
        <taxon>Bacteroidota</taxon>
        <taxon>Flavobacteriia</taxon>
        <taxon>Flavobacteriales</taxon>
        <taxon>Weeksellaceae</taxon>
        <taxon>Chryseobacterium group</taxon>
        <taxon>Chryseobacterium</taxon>
    </lineage>
</organism>
<reference evidence="1 2" key="1">
    <citation type="journal article" date="2010" name="Syst. Appl. Microbiol.">
        <title>Four new species of Chryseobacterium from the rhizosphere of coastal sand dune plants, Chryseobacterium elymi sp. nov., Chryseobacterium hagamense sp. nov., Chryseobacterium lathyri sp. nov. and Chryseobacterium rhizosphaerae sp. nov.</title>
        <authorList>
            <person name="Cho S.H."/>
            <person name="Lee K.S."/>
            <person name="Shin D.S."/>
            <person name="Han J.H."/>
            <person name="Park K.S."/>
            <person name="Lee C.H."/>
            <person name="Park K.H."/>
            <person name="Kim S.B."/>
        </authorList>
    </citation>
    <scope>NUCLEOTIDE SEQUENCE [LARGE SCALE GENOMIC DNA]</scope>
    <source>
        <strain evidence="1 2">KCTC 22547</strain>
    </source>
</reference>
<comment type="caution">
    <text evidence="1">The sequence shown here is derived from an EMBL/GenBank/DDBJ whole genome shotgun (WGS) entry which is preliminary data.</text>
</comment>
<dbReference type="RefSeq" id="WP_116011911.1">
    <property type="nucleotide sequence ID" value="NZ_QNUH01000007.1"/>
</dbReference>